<dbReference type="SUPFAM" id="SSF81383">
    <property type="entry name" value="F-box domain"/>
    <property type="match status" value="1"/>
</dbReference>
<sequence>MALPALTFPGDDASISSLVNQDTTMQDAFWIIDQEVNKYQTYIVTLWRGRNSCAPISRLPPEMLCKIFDFTSRDETRGSLHWIKVSHVCHAWRNIAVNSPSLWTNLPVTNARWTEEMLSRSKMAGLTVKADFLYSYRKSFDATVASALQHTLRIQHLSLSNGNAGVIQKLLSGLPKSAPRLESLCVHVTHQRPMYVGASKPDEICELPETVLSGVDCLRRLEVTRCKVNWNSHRWSFLTYLKIHDAPLAFRLTRTQLVAALKRMPLLESLDLQETLLVTGDSEQPLEKIFLAHLAMLTIASSTPQVQMFLKSILFLPTVILTVICKPTGTSGSDFSGVLSEIASIISPSTKSPGLRFRTLEVLRPSTGSDGLQFKAYTTVASDMEATYGHIKPSLDVSLIHSMTMPATAEKIFKDVCEAISLGNVVNLHLLLSHGVGFTTRILAETFGQLDHLRSVCVTGVCSKEFTRALQEIQANQNLKKSRNPLLYFCNLRSISMRDVTFDEDRGDLTIEALQDCLIWRYECGVEILDLKIEDCYGITETNVFLLEDIVVNLEWDGVELELSDEEDNGDEDEDSDSENDSDLDNCPW</sequence>
<keyword evidence="4" id="KW-1185">Reference proteome</keyword>
<dbReference type="Proteomes" id="UP000027222">
    <property type="component" value="Unassembled WGS sequence"/>
</dbReference>
<dbReference type="InterPro" id="IPR032675">
    <property type="entry name" value="LRR_dom_sf"/>
</dbReference>
<proteinExistence type="predicted"/>
<dbReference type="PROSITE" id="PS50181">
    <property type="entry name" value="FBOX"/>
    <property type="match status" value="1"/>
</dbReference>
<feature type="domain" description="F-box" evidence="2">
    <location>
        <begin position="53"/>
        <end position="106"/>
    </location>
</feature>
<protein>
    <recommendedName>
        <fullName evidence="2">F-box domain-containing protein</fullName>
    </recommendedName>
</protein>
<dbReference type="Pfam" id="PF12937">
    <property type="entry name" value="F-box-like"/>
    <property type="match status" value="1"/>
</dbReference>
<dbReference type="InterPro" id="IPR001810">
    <property type="entry name" value="F-box_dom"/>
</dbReference>
<dbReference type="SUPFAM" id="SSF52047">
    <property type="entry name" value="RNI-like"/>
    <property type="match status" value="1"/>
</dbReference>
<accession>A0A067TLD8</accession>
<evidence type="ECO:0000259" key="2">
    <source>
        <dbReference type="PROSITE" id="PS50181"/>
    </source>
</evidence>
<dbReference type="STRING" id="685588.A0A067TLD8"/>
<dbReference type="EMBL" id="KL142371">
    <property type="protein sequence ID" value="KDR80739.1"/>
    <property type="molecule type" value="Genomic_DNA"/>
</dbReference>
<organism evidence="3 4">
    <name type="scientific">Galerina marginata (strain CBS 339.88)</name>
    <dbReference type="NCBI Taxonomy" id="685588"/>
    <lineage>
        <taxon>Eukaryota</taxon>
        <taxon>Fungi</taxon>
        <taxon>Dikarya</taxon>
        <taxon>Basidiomycota</taxon>
        <taxon>Agaricomycotina</taxon>
        <taxon>Agaricomycetes</taxon>
        <taxon>Agaricomycetidae</taxon>
        <taxon>Agaricales</taxon>
        <taxon>Agaricineae</taxon>
        <taxon>Strophariaceae</taxon>
        <taxon>Galerina</taxon>
    </lineage>
</organism>
<evidence type="ECO:0000256" key="1">
    <source>
        <dbReference type="SAM" id="MobiDB-lite"/>
    </source>
</evidence>
<evidence type="ECO:0000313" key="3">
    <source>
        <dbReference type="EMBL" id="KDR80739.1"/>
    </source>
</evidence>
<dbReference type="PANTHER" id="PTHR38926:SF5">
    <property type="entry name" value="F-BOX AND LEUCINE-RICH REPEAT PROTEIN 6"/>
    <property type="match status" value="1"/>
</dbReference>
<reference evidence="4" key="1">
    <citation type="journal article" date="2014" name="Proc. Natl. Acad. Sci. U.S.A.">
        <title>Extensive sampling of basidiomycete genomes demonstrates inadequacy of the white-rot/brown-rot paradigm for wood decay fungi.</title>
        <authorList>
            <person name="Riley R."/>
            <person name="Salamov A.A."/>
            <person name="Brown D.W."/>
            <person name="Nagy L.G."/>
            <person name="Floudas D."/>
            <person name="Held B.W."/>
            <person name="Levasseur A."/>
            <person name="Lombard V."/>
            <person name="Morin E."/>
            <person name="Otillar R."/>
            <person name="Lindquist E.A."/>
            <person name="Sun H."/>
            <person name="LaButti K.M."/>
            <person name="Schmutz J."/>
            <person name="Jabbour D."/>
            <person name="Luo H."/>
            <person name="Baker S.E."/>
            <person name="Pisabarro A.G."/>
            <person name="Walton J.D."/>
            <person name="Blanchette R.A."/>
            <person name="Henrissat B."/>
            <person name="Martin F."/>
            <person name="Cullen D."/>
            <person name="Hibbett D.S."/>
            <person name="Grigoriev I.V."/>
        </authorList>
    </citation>
    <scope>NUCLEOTIDE SEQUENCE [LARGE SCALE GENOMIC DNA]</scope>
    <source>
        <strain evidence="4">CBS 339.88</strain>
    </source>
</reference>
<name>A0A067TLD8_GALM3</name>
<dbReference type="InterPro" id="IPR036047">
    <property type="entry name" value="F-box-like_dom_sf"/>
</dbReference>
<dbReference type="HOGENOM" id="CLU_024199_2_3_1"/>
<dbReference type="AlphaFoldDB" id="A0A067TLD8"/>
<dbReference type="OrthoDB" id="3172239at2759"/>
<dbReference type="PANTHER" id="PTHR38926">
    <property type="entry name" value="F-BOX DOMAIN CONTAINING PROTEIN, EXPRESSED"/>
    <property type="match status" value="1"/>
</dbReference>
<dbReference type="Gene3D" id="3.80.10.10">
    <property type="entry name" value="Ribonuclease Inhibitor"/>
    <property type="match status" value="1"/>
</dbReference>
<evidence type="ECO:0000313" key="4">
    <source>
        <dbReference type="Proteomes" id="UP000027222"/>
    </source>
</evidence>
<feature type="region of interest" description="Disordered" evidence="1">
    <location>
        <begin position="562"/>
        <end position="589"/>
    </location>
</feature>
<gene>
    <name evidence="3" type="ORF">GALMADRAFT_222340</name>
</gene>